<protein>
    <submittedName>
        <fullName evidence="3">Uncharacterized protein</fullName>
    </submittedName>
</protein>
<feature type="compositionally biased region" description="Basic residues" evidence="2">
    <location>
        <begin position="215"/>
        <end position="235"/>
    </location>
</feature>
<gene>
    <name evidence="3" type="ORF">CCMP2556_LOCUS30789</name>
</gene>
<sequence length="235" mass="27685">MGKSKVGKVLALGLELDPKKVLKMEPDERASWFSDVCRFASDGIVQVSQLYNVLSSEKFGDGLSEKAAKRMNRTMLKHLHLFSEKQQRYLKQLGLVMDETETSKDVADYKSARRKGSDEDAAARMEEMMARCRNFVREKADTFEERMKEAEEREQEARRQERLRQEQERKERLAREWAAITEWHAPMESWEELQLSLEDFRTQERAQMEEEVRRALRKTKGSRSRSKRKRSSSQS</sequence>
<reference evidence="3 4" key="1">
    <citation type="submission" date="2024-02" db="EMBL/GenBank/DDBJ databases">
        <authorList>
            <person name="Chen Y."/>
            <person name="Shah S."/>
            <person name="Dougan E. K."/>
            <person name="Thang M."/>
            <person name="Chan C."/>
        </authorList>
    </citation>
    <scope>NUCLEOTIDE SEQUENCE [LARGE SCALE GENOMIC DNA]</scope>
</reference>
<evidence type="ECO:0000256" key="2">
    <source>
        <dbReference type="SAM" id="MobiDB-lite"/>
    </source>
</evidence>
<comment type="caution">
    <text evidence="3">The sequence shown here is derived from an EMBL/GenBank/DDBJ whole genome shotgun (WGS) entry which is preliminary data.</text>
</comment>
<feature type="coiled-coil region" evidence="1">
    <location>
        <begin position="133"/>
        <end position="176"/>
    </location>
</feature>
<feature type="compositionally biased region" description="Basic and acidic residues" evidence="2">
    <location>
        <begin position="204"/>
        <end position="214"/>
    </location>
</feature>
<keyword evidence="1" id="KW-0175">Coiled coil</keyword>
<accession>A0ABP0NFR8</accession>
<name>A0ABP0NFR8_9DINO</name>
<organism evidence="3 4">
    <name type="scientific">Durusdinium trenchii</name>
    <dbReference type="NCBI Taxonomy" id="1381693"/>
    <lineage>
        <taxon>Eukaryota</taxon>
        <taxon>Sar</taxon>
        <taxon>Alveolata</taxon>
        <taxon>Dinophyceae</taxon>
        <taxon>Suessiales</taxon>
        <taxon>Symbiodiniaceae</taxon>
        <taxon>Durusdinium</taxon>
    </lineage>
</organism>
<dbReference type="Proteomes" id="UP001642484">
    <property type="component" value="Unassembled WGS sequence"/>
</dbReference>
<evidence type="ECO:0000256" key="1">
    <source>
        <dbReference type="SAM" id="Coils"/>
    </source>
</evidence>
<feature type="region of interest" description="Disordered" evidence="2">
    <location>
        <begin position="204"/>
        <end position="235"/>
    </location>
</feature>
<keyword evidence="4" id="KW-1185">Reference proteome</keyword>
<proteinExistence type="predicted"/>
<dbReference type="EMBL" id="CAXAMN010021707">
    <property type="protein sequence ID" value="CAK9062610.1"/>
    <property type="molecule type" value="Genomic_DNA"/>
</dbReference>
<evidence type="ECO:0000313" key="3">
    <source>
        <dbReference type="EMBL" id="CAK9062610.1"/>
    </source>
</evidence>
<evidence type="ECO:0000313" key="4">
    <source>
        <dbReference type="Proteomes" id="UP001642484"/>
    </source>
</evidence>